<comment type="caution">
    <text evidence="1">The sequence shown here is derived from an EMBL/GenBank/DDBJ whole genome shotgun (WGS) entry which is preliminary data.</text>
</comment>
<organism evidence="1 2">
    <name type="scientific">Olsenella porci</name>
    <dbReference type="NCBI Taxonomy" id="2652279"/>
    <lineage>
        <taxon>Bacteria</taxon>
        <taxon>Bacillati</taxon>
        <taxon>Actinomycetota</taxon>
        <taxon>Coriobacteriia</taxon>
        <taxon>Coriobacteriales</taxon>
        <taxon>Atopobiaceae</taxon>
        <taxon>Olsenella</taxon>
    </lineage>
</organism>
<dbReference type="AlphaFoldDB" id="A0A6N7XTU3"/>
<name>A0A6N7XTU3_9ACTN</name>
<keyword evidence="2" id="KW-1185">Reference proteome</keyword>
<accession>A0A6N7XTU3</accession>
<reference evidence="1 2" key="1">
    <citation type="submission" date="2019-08" db="EMBL/GenBank/DDBJ databases">
        <title>In-depth cultivation of the pig gut microbiome towards novel bacterial diversity and tailored functional studies.</title>
        <authorList>
            <person name="Wylensek D."/>
            <person name="Hitch T.C.A."/>
            <person name="Clavel T."/>
        </authorList>
    </citation>
    <scope>NUCLEOTIDE SEQUENCE [LARGE SCALE GENOMIC DNA]</scope>
    <source>
        <strain evidence="1 2">CA-Schmier-601-WT-1</strain>
    </source>
</reference>
<dbReference type="EMBL" id="VUNC01000004">
    <property type="protein sequence ID" value="MST72791.1"/>
    <property type="molecule type" value="Genomic_DNA"/>
</dbReference>
<gene>
    <name evidence="1" type="ORF">FYJ68_06690</name>
</gene>
<dbReference type="RefSeq" id="WP_154435272.1">
    <property type="nucleotide sequence ID" value="NZ_VUNC01000004.1"/>
</dbReference>
<protein>
    <submittedName>
        <fullName evidence="1">Uncharacterized protein</fullName>
    </submittedName>
</protein>
<evidence type="ECO:0000313" key="2">
    <source>
        <dbReference type="Proteomes" id="UP000469325"/>
    </source>
</evidence>
<sequence length="69" mass="8094">MDRLEAFETMLADVQRRESEEGIELDRLRSEGLTRTATYRQLVANRLTYRAVLSLYEEYGLLDHTGRSK</sequence>
<evidence type="ECO:0000313" key="1">
    <source>
        <dbReference type="EMBL" id="MST72791.1"/>
    </source>
</evidence>
<dbReference type="Proteomes" id="UP000469325">
    <property type="component" value="Unassembled WGS sequence"/>
</dbReference>
<proteinExistence type="predicted"/>